<protein>
    <recommendedName>
        <fullName evidence="3">Resolvase HTH domain-containing protein</fullName>
    </recommendedName>
</protein>
<comment type="caution">
    <text evidence="1">The sequence shown here is derived from an EMBL/GenBank/DDBJ whole genome shotgun (WGS) entry which is preliminary data.</text>
</comment>
<name>A0A1F6EC83_9BACT</name>
<dbReference type="Proteomes" id="UP000176689">
    <property type="component" value="Unassembled WGS sequence"/>
</dbReference>
<evidence type="ECO:0000313" key="1">
    <source>
        <dbReference type="EMBL" id="OGG71278.1"/>
    </source>
</evidence>
<reference evidence="1 2" key="1">
    <citation type="journal article" date="2016" name="Nat. Commun.">
        <title>Thousands of microbial genomes shed light on interconnected biogeochemical processes in an aquifer system.</title>
        <authorList>
            <person name="Anantharaman K."/>
            <person name="Brown C.T."/>
            <person name="Hug L.A."/>
            <person name="Sharon I."/>
            <person name="Castelle C.J."/>
            <person name="Probst A.J."/>
            <person name="Thomas B.C."/>
            <person name="Singh A."/>
            <person name="Wilkins M.J."/>
            <person name="Karaoz U."/>
            <person name="Brodie E.L."/>
            <person name="Williams K.H."/>
            <person name="Hubbard S.S."/>
            <person name="Banfield J.F."/>
        </authorList>
    </citation>
    <scope>NUCLEOTIDE SEQUENCE [LARGE SCALE GENOMIC DNA]</scope>
</reference>
<proteinExistence type="predicted"/>
<accession>A0A1F6EC83</accession>
<gene>
    <name evidence="1" type="ORF">A3F27_02425</name>
</gene>
<organism evidence="1 2">
    <name type="scientific">Candidatus Kaiserbacteria bacterium RIFCSPHIGHO2_12_FULL_53_13</name>
    <dbReference type="NCBI Taxonomy" id="1798502"/>
    <lineage>
        <taxon>Bacteria</taxon>
        <taxon>Candidatus Kaiseribacteriota</taxon>
    </lineage>
</organism>
<evidence type="ECO:0000313" key="2">
    <source>
        <dbReference type="Proteomes" id="UP000176689"/>
    </source>
</evidence>
<sequence>MAFVLLREKARALRQNGESIAKIGVILHASKSTVSYWCRDIALSAKQVRRLAFRQQEAGALGRLRAAEKKRAIRMEAVRVESNRGSRDAGILSQRDLFILGVGLYWGEGYKSGNEECGLTNSNPDIIRAFMIWLKRAYNIPSSDLILRVSINRTHRDRVAIVEQYWSKVTAIPRSQFTKTSLIKARSRKIYSNPEQHYGTLRIKVRRGTALRRRILGSIKAVSKQIY</sequence>
<dbReference type="AlphaFoldDB" id="A0A1F6EC83"/>
<dbReference type="EMBL" id="MFLP01000005">
    <property type="protein sequence ID" value="OGG71278.1"/>
    <property type="molecule type" value="Genomic_DNA"/>
</dbReference>
<evidence type="ECO:0008006" key="3">
    <source>
        <dbReference type="Google" id="ProtNLM"/>
    </source>
</evidence>